<evidence type="ECO:0000313" key="6">
    <source>
        <dbReference type="Proteomes" id="UP000052257"/>
    </source>
</evidence>
<dbReference type="GO" id="GO:0016301">
    <property type="term" value="F:kinase activity"/>
    <property type="evidence" value="ECO:0007669"/>
    <property type="project" value="UniProtKB-KW"/>
</dbReference>
<sequence>MSYKISYKQLGIELFRKYKFDEAKSCFSLAYEEEKSEELLSFIDLCELAKTEPDEVMSLFEIYINLKLPDQEKEINKIINILEENSNQFIKELDYENAITYSDFKKLVSEQGNFKTIFQDIMFSTKVIISDKNDLLEFVENLIKNGYKEMGLNYLENSSAIFLGDQRVEKIIKDLGKSNENNA</sequence>
<accession>A0A2S5J3N4</accession>
<evidence type="ECO:0000313" key="5">
    <source>
        <dbReference type="Proteomes" id="UP000052245"/>
    </source>
</evidence>
<comment type="caution">
    <text evidence="3">The sequence shown here is derived from an EMBL/GenBank/DDBJ whole genome shotgun (WGS) entry which is preliminary data.</text>
</comment>
<protein>
    <submittedName>
        <fullName evidence="3">Two-component sensor kinase CzcS</fullName>
        <ecNumber evidence="3">2.7.3.-</ecNumber>
    </submittedName>
</protein>
<dbReference type="Proteomes" id="UP000052257">
    <property type="component" value="Unassembled WGS sequence"/>
</dbReference>
<evidence type="ECO:0000313" key="3">
    <source>
        <dbReference type="EMBL" id="CUU81386.1"/>
    </source>
</evidence>
<keyword evidence="4" id="KW-1185">Reference proteome</keyword>
<dbReference type="EC" id="2.7.3.-" evidence="3"/>
<keyword evidence="3" id="KW-0418">Kinase</keyword>
<dbReference type="RefSeq" id="WP_059426551.1">
    <property type="nucleotide sequence ID" value="NZ_CP040464.1"/>
</dbReference>
<dbReference type="EMBL" id="FAUW01000001">
    <property type="protein sequence ID" value="CUU68209.1"/>
    <property type="molecule type" value="Genomic_DNA"/>
</dbReference>
<name>A0A2S5J3N4_CAMHY</name>
<gene>
    <name evidence="2" type="ORF">ERS686654_01196</name>
    <name evidence="1" type="ORF">ERS739220_00049</name>
    <name evidence="3" type="ORF">ERS739223_00885</name>
</gene>
<dbReference type="Proteomes" id="UP000052237">
    <property type="component" value="Unassembled WGS sequence"/>
</dbReference>
<dbReference type="EMBL" id="FAVB01000002">
    <property type="protein sequence ID" value="CUU80618.1"/>
    <property type="molecule type" value="Genomic_DNA"/>
</dbReference>
<reference evidence="4 5" key="1">
    <citation type="submission" date="2015-11" db="EMBL/GenBank/DDBJ databases">
        <authorList>
            <consortium name="Pathogen Informatics"/>
        </authorList>
    </citation>
    <scope>NUCLEOTIDE SEQUENCE [LARGE SCALE GENOMIC DNA]</scope>
    <source>
        <strain evidence="2 4">006A-0059</strain>
        <strain evidence="1 6">006A-0191</strain>
        <strain evidence="3 5">007A-0283</strain>
    </source>
</reference>
<evidence type="ECO:0000313" key="4">
    <source>
        <dbReference type="Proteomes" id="UP000052237"/>
    </source>
</evidence>
<dbReference type="EMBL" id="FAVC01000002">
    <property type="protein sequence ID" value="CUU81386.1"/>
    <property type="molecule type" value="Genomic_DNA"/>
</dbReference>
<accession>A0A0S4SPY7</accession>
<proteinExistence type="predicted"/>
<dbReference type="AlphaFoldDB" id="A0A2S5J3N4"/>
<keyword evidence="3" id="KW-0808">Transferase</keyword>
<evidence type="ECO:0000313" key="1">
    <source>
        <dbReference type="EMBL" id="CUU68209.1"/>
    </source>
</evidence>
<dbReference type="Proteomes" id="UP000052245">
    <property type="component" value="Unassembled WGS sequence"/>
</dbReference>
<organism evidence="3 5">
    <name type="scientific">Campylobacter hyointestinalis subsp. hyointestinalis</name>
    <dbReference type="NCBI Taxonomy" id="91352"/>
    <lineage>
        <taxon>Bacteria</taxon>
        <taxon>Pseudomonadati</taxon>
        <taxon>Campylobacterota</taxon>
        <taxon>Epsilonproteobacteria</taxon>
        <taxon>Campylobacterales</taxon>
        <taxon>Campylobacteraceae</taxon>
        <taxon>Campylobacter</taxon>
    </lineage>
</organism>
<evidence type="ECO:0000313" key="2">
    <source>
        <dbReference type="EMBL" id="CUU80618.1"/>
    </source>
</evidence>